<accession>A0ABN0YAX6</accession>
<evidence type="ECO:0000313" key="2">
    <source>
        <dbReference type="Proteomes" id="UP001500879"/>
    </source>
</evidence>
<comment type="caution">
    <text evidence="1">The sequence shown here is derived from an EMBL/GenBank/DDBJ whole genome shotgun (WGS) entry which is preliminary data.</text>
</comment>
<gene>
    <name evidence="1" type="ORF">GCM10010357_07200</name>
</gene>
<name>A0ABN0YAX6_9ACTN</name>
<dbReference type="EMBL" id="BAAABX010000007">
    <property type="protein sequence ID" value="GAA0389049.1"/>
    <property type="molecule type" value="Genomic_DNA"/>
</dbReference>
<evidence type="ECO:0000313" key="1">
    <source>
        <dbReference type="EMBL" id="GAA0389049.1"/>
    </source>
</evidence>
<keyword evidence="2" id="KW-1185">Reference proteome</keyword>
<dbReference type="Proteomes" id="UP001500879">
    <property type="component" value="Unassembled WGS sequence"/>
</dbReference>
<dbReference type="RefSeq" id="WP_344019695.1">
    <property type="nucleotide sequence ID" value="NZ_BAAABX010000007.1"/>
</dbReference>
<proteinExistence type="predicted"/>
<reference evidence="1 2" key="1">
    <citation type="journal article" date="2019" name="Int. J. Syst. Evol. Microbiol.">
        <title>The Global Catalogue of Microorganisms (GCM) 10K type strain sequencing project: providing services to taxonomists for standard genome sequencing and annotation.</title>
        <authorList>
            <consortium name="The Broad Institute Genomics Platform"/>
            <consortium name="The Broad Institute Genome Sequencing Center for Infectious Disease"/>
            <person name="Wu L."/>
            <person name="Ma J."/>
        </authorList>
    </citation>
    <scope>NUCLEOTIDE SEQUENCE [LARGE SCALE GENOMIC DNA]</scope>
    <source>
        <strain evidence="1 2">JCM 4788</strain>
    </source>
</reference>
<organism evidence="1 2">
    <name type="scientific">Streptomyces luteireticuli</name>
    <dbReference type="NCBI Taxonomy" id="173858"/>
    <lineage>
        <taxon>Bacteria</taxon>
        <taxon>Bacillati</taxon>
        <taxon>Actinomycetota</taxon>
        <taxon>Actinomycetes</taxon>
        <taxon>Kitasatosporales</taxon>
        <taxon>Streptomycetaceae</taxon>
        <taxon>Streptomyces</taxon>
    </lineage>
</organism>
<sequence length="129" mass="14566">MRPTIVLLSPLADHQSIVTRLQQVGVYSEGLILDLLDRGECSFGVDVSGDVLGEFDAEEADEVRNRIGEFRVILLEYSRVSCVRDLLGEVLQGMSGLLDTNYGELLEYEEVLARFRREPLWDWCSTVAE</sequence>
<protein>
    <submittedName>
        <fullName evidence="1">Uncharacterized protein</fullName>
    </submittedName>
</protein>